<keyword evidence="2" id="KW-1185">Reference proteome</keyword>
<evidence type="ECO:0000313" key="2">
    <source>
        <dbReference type="Proteomes" id="UP001595923"/>
    </source>
</evidence>
<proteinExistence type="predicted"/>
<sequence length="99" mass="10543">MVDQRVTRPGPTASPRKLHLLHRLHTTPGVRATPATQECDERPGGGHEVGAIEWVDHRACAGPPLFPPIGRALAALPTPRAVVADAALAAVTDDDYVWV</sequence>
<evidence type="ECO:0000313" key="1">
    <source>
        <dbReference type="EMBL" id="MFC4561076.1"/>
    </source>
</evidence>
<protein>
    <submittedName>
        <fullName evidence="1">Uncharacterized protein</fullName>
    </submittedName>
</protein>
<gene>
    <name evidence="1" type="ORF">ACFO4E_04315</name>
</gene>
<name>A0ABV9DQF4_9ACTN</name>
<dbReference type="Proteomes" id="UP001595923">
    <property type="component" value="Unassembled WGS sequence"/>
</dbReference>
<reference evidence="2" key="1">
    <citation type="journal article" date="2019" name="Int. J. Syst. Evol. Microbiol.">
        <title>The Global Catalogue of Microorganisms (GCM) 10K type strain sequencing project: providing services to taxonomists for standard genome sequencing and annotation.</title>
        <authorList>
            <consortium name="The Broad Institute Genomics Platform"/>
            <consortium name="The Broad Institute Genome Sequencing Center for Infectious Disease"/>
            <person name="Wu L."/>
            <person name="Ma J."/>
        </authorList>
    </citation>
    <scope>NUCLEOTIDE SEQUENCE [LARGE SCALE GENOMIC DNA]</scope>
    <source>
        <strain evidence="2">XZYJ18</strain>
    </source>
</reference>
<accession>A0ABV9DQF4</accession>
<dbReference type="RefSeq" id="WP_378571698.1">
    <property type="nucleotide sequence ID" value="NZ_JBHSFQ010000003.1"/>
</dbReference>
<dbReference type="EMBL" id="JBHSFQ010000003">
    <property type="protein sequence ID" value="MFC4561076.1"/>
    <property type="molecule type" value="Genomic_DNA"/>
</dbReference>
<comment type="caution">
    <text evidence="1">The sequence shown here is derived from an EMBL/GenBank/DDBJ whole genome shotgun (WGS) entry which is preliminary data.</text>
</comment>
<organism evidence="1 2">
    <name type="scientific">Nocardiopsis mangrovi</name>
    <dbReference type="NCBI Taxonomy" id="1179818"/>
    <lineage>
        <taxon>Bacteria</taxon>
        <taxon>Bacillati</taxon>
        <taxon>Actinomycetota</taxon>
        <taxon>Actinomycetes</taxon>
        <taxon>Streptosporangiales</taxon>
        <taxon>Nocardiopsidaceae</taxon>
        <taxon>Nocardiopsis</taxon>
    </lineage>
</organism>